<keyword evidence="2" id="KW-0472">Membrane</keyword>
<accession>A0ABW2PQH7</accession>
<dbReference type="Gene3D" id="3.40.50.300">
    <property type="entry name" value="P-loop containing nucleotide triphosphate hydrolases"/>
    <property type="match status" value="2"/>
</dbReference>
<dbReference type="InterPro" id="IPR027417">
    <property type="entry name" value="P-loop_NTPase"/>
</dbReference>
<dbReference type="PANTHER" id="PTHR41259">
    <property type="entry name" value="DOUBLE-STRAND BREAK REPAIR RAD50 ATPASE, PUTATIVE-RELATED"/>
    <property type="match status" value="1"/>
</dbReference>
<evidence type="ECO:0000313" key="4">
    <source>
        <dbReference type="EMBL" id="MFC7391668.1"/>
    </source>
</evidence>
<name>A0ABW2PQH7_9BACL</name>
<keyword evidence="1" id="KW-0175">Coiled coil</keyword>
<dbReference type="InterPro" id="IPR038734">
    <property type="entry name" value="YhaN_AAA"/>
</dbReference>
<organism evidence="4 5">
    <name type="scientific">Scopulibacillus cellulosilyticus</name>
    <dbReference type="NCBI Taxonomy" id="2665665"/>
    <lineage>
        <taxon>Bacteria</taxon>
        <taxon>Bacillati</taxon>
        <taxon>Bacillota</taxon>
        <taxon>Bacilli</taxon>
        <taxon>Bacillales</taxon>
        <taxon>Sporolactobacillaceae</taxon>
        <taxon>Scopulibacillus</taxon>
    </lineage>
</organism>
<gene>
    <name evidence="4" type="ORF">ACFQRG_01500</name>
</gene>
<evidence type="ECO:0000259" key="3">
    <source>
        <dbReference type="Pfam" id="PF13514"/>
    </source>
</evidence>
<feature type="coiled-coil region" evidence="1">
    <location>
        <begin position="779"/>
        <end position="813"/>
    </location>
</feature>
<feature type="transmembrane region" description="Helical" evidence="2">
    <location>
        <begin position="492"/>
        <end position="512"/>
    </location>
</feature>
<dbReference type="RefSeq" id="WP_380962909.1">
    <property type="nucleotide sequence ID" value="NZ_JBHTCO010000002.1"/>
</dbReference>
<dbReference type="Proteomes" id="UP001596505">
    <property type="component" value="Unassembled WGS sequence"/>
</dbReference>
<evidence type="ECO:0000256" key="1">
    <source>
        <dbReference type="SAM" id="Coils"/>
    </source>
</evidence>
<keyword evidence="2" id="KW-1133">Transmembrane helix</keyword>
<evidence type="ECO:0000256" key="2">
    <source>
        <dbReference type="SAM" id="Phobius"/>
    </source>
</evidence>
<feature type="coiled-coil region" evidence="1">
    <location>
        <begin position="180"/>
        <end position="231"/>
    </location>
</feature>
<dbReference type="Pfam" id="PF13514">
    <property type="entry name" value="AAA_27"/>
    <property type="match status" value="1"/>
</dbReference>
<dbReference type="EMBL" id="JBHTCO010000002">
    <property type="protein sequence ID" value="MFC7391668.1"/>
    <property type="molecule type" value="Genomic_DNA"/>
</dbReference>
<feature type="domain" description="YhaN AAA" evidence="3">
    <location>
        <begin position="3"/>
        <end position="196"/>
    </location>
</feature>
<protein>
    <submittedName>
        <fullName evidence="4">AAA family ATPase</fullName>
    </submittedName>
</protein>
<evidence type="ECO:0000313" key="5">
    <source>
        <dbReference type="Proteomes" id="UP001596505"/>
    </source>
</evidence>
<sequence>MFRINQINIRQFGRFSDKKIQLPGAPFLIVYGPNETGKSTLTAFIKYMMFGFPAKAKMDAFIKNEDVNHVGGSLSFESDQFGELKLERFLNRSGAPQVYGNNGRDKLNRLFHGLDLSTYESIFCFDLDGLKGLEKVGAKEMNQLLFSAGMTGNARILRLEQMLDKKLSELFKPSGRKPVINQTLTKLDQLRDRLKQWDKKLDYYYDIQENIQHNETEIKKTLEKKQELENMFHQFTLFSSIKPLIRSYRSLREEEKLLLGIRFPEEGLERFNKWQAQIIALEGEKAEIAKRIEQTSQVISQLSIDRLWLDNERKLLNVINKASFYESLYQNIDMTKEKMLYEEKLLDNLMNKLGNNWTREAVCTADISIEAKDHLKQLLHERNRALDDKDRLEQAMNESMVKSKHIQEQIAKSQQHLLDETQRQQIEEQLHAGQNKEMLEKEKRWLEEKASSIRQGREQKERIKKLSVIIPVSCIFLSVLLAFLQIHNHDKSGGLIFAVFGVMLSIGIGLVINKTGDKLYEAGQEEEINRQLEAINQRLSAKPEGELYEPQAILDKDEETRTSITLLTERLKDEKKFYENLIHQLDHVTLVLETSREQLREWAERHGFMESSASVIEEVYQYVEDAKTHLLQQEQYQKQLNDRREQIAIYEKEKQQLADELRAENDDVWFLEQRLAQEKEKHQKYVQLNLQLQGLTEQEEALNEKVARYRAECERLMQMADVNNEESFREKAKQHEKKKQIERQMVDLKRQMEQMVPNRTFLKQCDLWLKEGRFEGVTEEGMKQEIAKLERHLESSRKQQLKWQSERSQLEENQSYANLNHQLEAGRSFLNEKARQWAVYQTAKALLYKAKEEYREHKLPAVLTKAAKYFSQMTDFKYKDIYMSDDKGLAVESEGGQSFYVKELSRGTAEQLYVSIRLALASVFESAEGIPIIIDDSFVNFDNHRSRQVMNVLSEVSKRHQIILMTCHKEYMNYSDAVWFSLAP</sequence>
<dbReference type="PANTHER" id="PTHR41259:SF1">
    <property type="entry name" value="DOUBLE-STRAND BREAK REPAIR RAD50 ATPASE, PUTATIVE-RELATED"/>
    <property type="match status" value="1"/>
</dbReference>
<feature type="transmembrane region" description="Helical" evidence="2">
    <location>
        <begin position="466"/>
        <end position="486"/>
    </location>
</feature>
<reference evidence="5" key="1">
    <citation type="journal article" date="2019" name="Int. J. Syst. Evol. Microbiol.">
        <title>The Global Catalogue of Microorganisms (GCM) 10K type strain sequencing project: providing services to taxonomists for standard genome sequencing and annotation.</title>
        <authorList>
            <consortium name="The Broad Institute Genomics Platform"/>
            <consortium name="The Broad Institute Genome Sequencing Center for Infectious Disease"/>
            <person name="Wu L."/>
            <person name="Ma J."/>
        </authorList>
    </citation>
    <scope>NUCLEOTIDE SEQUENCE [LARGE SCALE GENOMIC DNA]</scope>
    <source>
        <strain evidence="5">CGMCC 1.16305</strain>
    </source>
</reference>
<comment type="caution">
    <text evidence="4">The sequence shown here is derived from an EMBL/GenBank/DDBJ whole genome shotgun (WGS) entry which is preliminary data.</text>
</comment>
<keyword evidence="5" id="KW-1185">Reference proteome</keyword>
<dbReference type="SUPFAM" id="SSF52540">
    <property type="entry name" value="P-loop containing nucleoside triphosphate hydrolases"/>
    <property type="match status" value="1"/>
</dbReference>
<feature type="coiled-coil region" evidence="1">
    <location>
        <begin position="633"/>
        <end position="751"/>
    </location>
</feature>
<proteinExistence type="predicted"/>
<keyword evidence="2" id="KW-0812">Transmembrane</keyword>